<gene>
    <name evidence="2" type="ORF">LCGC14_1539960</name>
</gene>
<sequence length="79" mass="9190">VGGCKIYTNGMPCTGCAKYLINAGIKEVIVDKAWDADNAEKWSDEARRSMEMFDESEVKVRYWEGELLDIYRFRRGEKF</sequence>
<dbReference type="GO" id="GO:0004132">
    <property type="term" value="F:dCMP deaminase activity"/>
    <property type="evidence" value="ECO:0007669"/>
    <property type="project" value="TreeGrafter"/>
</dbReference>
<accession>A0A0F9JEB5</accession>
<dbReference type="PANTHER" id="PTHR11086">
    <property type="entry name" value="DEOXYCYTIDYLATE DEAMINASE-RELATED"/>
    <property type="match status" value="1"/>
</dbReference>
<name>A0A0F9JEB5_9ZZZZ</name>
<dbReference type="InterPro" id="IPR015517">
    <property type="entry name" value="dCMP_deaminase-rel"/>
</dbReference>
<dbReference type="PANTHER" id="PTHR11086:SF18">
    <property type="entry name" value="DEOXYCYTIDYLATE DEAMINASE"/>
    <property type="match status" value="1"/>
</dbReference>
<evidence type="ECO:0000313" key="2">
    <source>
        <dbReference type="EMBL" id="KKM60631.1"/>
    </source>
</evidence>
<feature type="non-terminal residue" evidence="2">
    <location>
        <position position="1"/>
    </location>
</feature>
<organism evidence="2">
    <name type="scientific">marine sediment metagenome</name>
    <dbReference type="NCBI Taxonomy" id="412755"/>
    <lineage>
        <taxon>unclassified sequences</taxon>
        <taxon>metagenomes</taxon>
        <taxon>ecological metagenomes</taxon>
    </lineage>
</organism>
<dbReference type="InterPro" id="IPR016193">
    <property type="entry name" value="Cytidine_deaminase-like"/>
</dbReference>
<dbReference type="GO" id="GO:0005737">
    <property type="term" value="C:cytoplasm"/>
    <property type="evidence" value="ECO:0007669"/>
    <property type="project" value="TreeGrafter"/>
</dbReference>
<evidence type="ECO:0000256" key="1">
    <source>
        <dbReference type="ARBA" id="ARBA00022801"/>
    </source>
</evidence>
<dbReference type="SUPFAM" id="SSF53927">
    <property type="entry name" value="Cytidine deaminase-like"/>
    <property type="match status" value="1"/>
</dbReference>
<comment type="caution">
    <text evidence="2">The sequence shown here is derived from an EMBL/GenBank/DDBJ whole genome shotgun (WGS) entry which is preliminary data.</text>
</comment>
<reference evidence="2" key="1">
    <citation type="journal article" date="2015" name="Nature">
        <title>Complex archaea that bridge the gap between prokaryotes and eukaryotes.</title>
        <authorList>
            <person name="Spang A."/>
            <person name="Saw J.H."/>
            <person name="Jorgensen S.L."/>
            <person name="Zaremba-Niedzwiedzka K."/>
            <person name="Martijn J."/>
            <person name="Lind A.E."/>
            <person name="van Eijk R."/>
            <person name="Schleper C."/>
            <person name="Guy L."/>
            <person name="Ettema T.J."/>
        </authorList>
    </citation>
    <scope>NUCLEOTIDE SEQUENCE</scope>
</reference>
<keyword evidence="1" id="KW-0378">Hydrolase</keyword>
<proteinExistence type="predicted"/>
<dbReference type="EMBL" id="LAZR01011645">
    <property type="protein sequence ID" value="KKM60631.1"/>
    <property type="molecule type" value="Genomic_DNA"/>
</dbReference>
<protein>
    <submittedName>
        <fullName evidence="2">Uncharacterized protein</fullName>
    </submittedName>
</protein>
<dbReference type="Gene3D" id="3.40.140.10">
    <property type="entry name" value="Cytidine Deaminase, domain 2"/>
    <property type="match status" value="1"/>
</dbReference>
<dbReference type="AlphaFoldDB" id="A0A0F9JEB5"/>